<evidence type="ECO:0000256" key="1">
    <source>
        <dbReference type="ARBA" id="ARBA00022630"/>
    </source>
</evidence>
<evidence type="ECO:0000259" key="7">
    <source>
        <dbReference type="Pfam" id="PF02525"/>
    </source>
</evidence>
<name>A0A191UGI4_9BURK</name>
<sequence>MNTVLCLNCSIQGDNSHSRQLSNKLLERIKKTYSSVKIVSRDLVKDSLPHLNGAQFNAFITPPEQRTSEQKVLASQSDDLIKEISDADTVVLALPMYNFGIPSQLKSYFDNLARAGVTFKYTATGPLGLLTGKKSIVLATRGGLYFGTDKDTQTKYVKDFLSFIGITDVEFIYAEGLAISPEQKVKSLELANDIIEAMSL</sequence>
<keyword evidence="4 6" id="KW-0520">NAD</keyword>
<dbReference type="PANTHER" id="PTHR43741">
    <property type="entry name" value="FMN-DEPENDENT NADH-AZOREDUCTASE 1"/>
    <property type="match status" value="1"/>
</dbReference>
<comment type="cofactor">
    <cofactor evidence="6">
        <name>FMN</name>
        <dbReference type="ChEBI" id="CHEBI:58210"/>
    </cofactor>
    <text evidence="6">Binds 1 FMN per subunit.</text>
</comment>
<dbReference type="InterPro" id="IPR050104">
    <property type="entry name" value="FMN-dep_NADH:Q_OxRdtase_AzoR1"/>
</dbReference>
<dbReference type="Pfam" id="PF02525">
    <property type="entry name" value="Flavodoxin_2"/>
    <property type="match status" value="1"/>
</dbReference>
<evidence type="ECO:0000256" key="4">
    <source>
        <dbReference type="ARBA" id="ARBA00023027"/>
    </source>
</evidence>
<dbReference type="SUPFAM" id="SSF52218">
    <property type="entry name" value="Flavoproteins"/>
    <property type="match status" value="1"/>
</dbReference>
<evidence type="ECO:0000256" key="3">
    <source>
        <dbReference type="ARBA" id="ARBA00023002"/>
    </source>
</evidence>
<dbReference type="HAMAP" id="MF_01216">
    <property type="entry name" value="Azoreductase_type1"/>
    <property type="match status" value="1"/>
</dbReference>
<dbReference type="OrthoDB" id="9787136at2"/>
<dbReference type="KEGG" id="pwu:A8O14_08520"/>
<dbReference type="EMBL" id="CP015922">
    <property type="protein sequence ID" value="ANJ00114.1"/>
    <property type="molecule type" value="Genomic_DNA"/>
</dbReference>
<accession>A0A191UGI4</accession>
<keyword evidence="2 6" id="KW-0288">FMN</keyword>
<dbReference type="InterPro" id="IPR029039">
    <property type="entry name" value="Flavoprotein-like_sf"/>
</dbReference>
<dbReference type="RefSeq" id="WP_068949120.1">
    <property type="nucleotide sequence ID" value="NZ_CP015922.1"/>
</dbReference>
<dbReference type="GO" id="GO:0016652">
    <property type="term" value="F:oxidoreductase activity, acting on NAD(P)H as acceptor"/>
    <property type="evidence" value="ECO:0007669"/>
    <property type="project" value="UniProtKB-UniRule"/>
</dbReference>
<protein>
    <recommendedName>
        <fullName evidence="6">FMN dependent NADH:quinone oxidoreductase</fullName>
        <ecNumber evidence="6">1.6.5.-</ecNumber>
    </recommendedName>
    <alternativeName>
        <fullName evidence="6">Azo-dye reductase</fullName>
    </alternativeName>
    <alternativeName>
        <fullName evidence="6">FMN-dependent NADH-azo compound oxidoreductase</fullName>
    </alternativeName>
    <alternativeName>
        <fullName evidence="6">FMN-dependent NADH-azoreductase</fullName>
        <ecNumber evidence="6">1.7.1.17</ecNumber>
    </alternativeName>
</protein>
<feature type="binding site" evidence="6">
    <location>
        <begin position="140"/>
        <end position="143"/>
    </location>
    <ligand>
        <name>FMN</name>
        <dbReference type="ChEBI" id="CHEBI:58210"/>
    </ligand>
</feature>
<dbReference type="EC" id="1.7.1.17" evidence="6"/>
<proteinExistence type="inferred from homology"/>
<dbReference type="Proteomes" id="UP000078463">
    <property type="component" value="Chromosome"/>
</dbReference>
<feature type="binding site" evidence="6">
    <location>
        <begin position="16"/>
        <end position="18"/>
    </location>
    <ligand>
        <name>FMN</name>
        <dbReference type="ChEBI" id="CHEBI:58210"/>
    </ligand>
</feature>
<comment type="subunit">
    <text evidence="6">Homodimer.</text>
</comment>
<comment type="function">
    <text evidence="6">Also exhibits azoreductase activity. Catalyzes the reductive cleavage of the azo bond in aromatic azo compounds to the corresponding amines.</text>
</comment>
<dbReference type="GO" id="GO:0016655">
    <property type="term" value="F:oxidoreductase activity, acting on NAD(P)H, quinone or similar compound as acceptor"/>
    <property type="evidence" value="ECO:0007669"/>
    <property type="project" value="InterPro"/>
</dbReference>
<comment type="function">
    <text evidence="6">Quinone reductase that provides resistance to thiol-specific stress caused by electrophilic quinones.</text>
</comment>
<evidence type="ECO:0000313" key="8">
    <source>
        <dbReference type="EMBL" id="ANJ00114.1"/>
    </source>
</evidence>
<dbReference type="InterPro" id="IPR023048">
    <property type="entry name" value="NADH:quinone_OxRdtase_FMN_depd"/>
</dbReference>
<keyword evidence="9" id="KW-1185">Reference proteome</keyword>
<keyword evidence="1 6" id="KW-0285">Flavoprotein</keyword>
<dbReference type="Gene3D" id="3.40.50.360">
    <property type="match status" value="1"/>
</dbReference>
<dbReference type="EC" id="1.6.5.-" evidence="6"/>
<keyword evidence="3 6" id="KW-0560">Oxidoreductase</keyword>
<evidence type="ECO:0000256" key="5">
    <source>
        <dbReference type="ARBA" id="ARBA00048542"/>
    </source>
</evidence>
<dbReference type="AlphaFoldDB" id="A0A191UGI4"/>
<reference evidence="9" key="1">
    <citation type="submission" date="2016-05" db="EMBL/GenBank/DDBJ databases">
        <title>Polynucleobacter sp. QLW-P1FAT50C-4 genome.</title>
        <authorList>
            <person name="Hahn M.W."/>
        </authorList>
    </citation>
    <scope>NUCLEOTIDE SEQUENCE [LARGE SCALE GENOMIC DNA]</scope>
    <source>
        <strain evidence="9">QLW-P1FAT50C-4</strain>
    </source>
</reference>
<evidence type="ECO:0000256" key="6">
    <source>
        <dbReference type="HAMAP-Rule" id="MF_01216"/>
    </source>
</evidence>
<feature type="domain" description="Flavodoxin-like fold" evidence="7">
    <location>
        <begin position="3"/>
        <end position="191"/>
    </location>
</feature>
<organism evidence="8 9">
    <name type="scientific">Polynucleobacter wuianus</name>
    <dbReference type="NCBI Taxonomy" id="1743168"/>
    <lineage>
        <taxon>Bacteria</taxon>
        <taxon>Pseudomonadati</taxon>
        <taxon>Pseudomonadota</taxon>
        <taxon>Betaproteobacteria</taxon>
        <taxon>Burkholderiales</taxon>
        <taxon>Burkholderiaceae</taxon>
        <taxon>Polynucleobacter</taxon>
    </lineage>
</organism>
<dbReference type="InterPro" id="IPR003680">
    <property type="entry name" value="Flavodoxin_fold"/>
</dbReference>
<evidence type="ECO:0000313" key="9">
    <source>
        <dbReference type="Proteomes" id="UP000078463"/>
    </source>
</evidence>
<comment type="catalytic activity">
    <reaction evidence="6">
        <text>2 a quinone + NADH + H(+) = 2 a 1,4-benzosemiquinone + NAD(+)</text>
        <dbReference type="Rhea" id="RHEA:65952"/>
        <dbReference type="ChEBI" id="CHEBI:15378"/>
        <dbReference type="ChEBI" id="CHEBI:57540"/>
        <dbReference type="ChEBI" id="CHEBI:57945"/>
        <dbReference type="ChEBI" id="CHEBI:132124"/>
        <dbReference type="ChEBI" id="CHEBI:134225"/>
    </reaction>
</comment>
<feature type="binding site" evidence="6">
    <location>
        <begin position="96"/>
        <end position="99"/>
    </location>
    <ligand>
        <name>FMN</name>
        <dbReference type="ChEBI" id="CHEBI:58210"/>
    </ligand>
</feature>
<evidence type="ECO:0000256" key="2">
    <source>
        <dbReference type="ARBA" id="ARBA00022643"/>
    </source>
</evidence>
<gene>
    <name evidence="6" type="primary">azoR</name>
    <name evidence="8" type="ORF">A8O14_08520</name>
</gene>
<dbReference type="PANTHER" id="PTHR43741:SF2">
    <property type="entry name" value="FMN-DEPENDENT NADH:QUINONE OXIDOREDUCTASE"/>
    <property type="match status" value="1"/>
</dbReference>
<comment type="catalytic activity">
    <reaction evidence="5">
        <text>N,N-dimethyl-1,4-phenylenediamine + anthranilate + 2 NAD(+) = 2-(4-dimethylaminophenyl)diazenylbenzoate + 2 NADH + 2 H(+)</text>
        <dbReference type="Rhea" id="RHEA:55872"/>
        <dbReference type="ChEBI" id="CHEBI:15378"/>
        <dbReference type="ChEBI" id="CHEBI:15783"/>
        <dbReference type="ChEBI" id="CHEBI:16567"/>
        <dbReference type="ChEBI" id="CHEBI:57540"/>
        <dbReference type="ChEBI" id="CHEBI:57945"/>
        <dbReference type="ChEBI" id="CHEBI:71579"/>
        <dbReference type="EC" id="1.7.1.17"/>
    </reaction>
    <physiologicalReaction direction="right-to-left" evidence="5">
        <dbReference type="Rhea" id="RHEA:55874"/>
    </physiologicalReaction>
</comment>
<dbReference type="GO" id="GO:0009055">
    <property type="term" value="F:electron transfer activity"/>
    <property type="evidence" value="ECO:0007669"/>
    <property type="project" value="UniProtKB-UniRule"/>
</dbReference>
<comment type="similarity">
    <text evidence="6">Belongs to the azoreductase type 1 family.</text>
</comment>
<dbReference type="STRING" id="1743168.A8O14_08520"/>
<feature type="binding site" evidence="6">
    <location>
        <position position="10"/>
    </location>
    <ligand>
        <name>FMN</name>
        <dbReference type="ChEBI" id="CHEBI:58210"/>
    </ligand>
</feature>
<dbReference type="GO" id="GO:0010181">
    <property type="term" value="F:FMN binding"/>
    <property type="evidence" value="ECO:0007669"/>
    <property type="project" value="UniProtKB-UniRule"/>
</dbReference>